<organism evidence="2">
    <name type="scientific">uncultured bacterium Ad_142_N07</name>
    <dbReference type="NCBI Taxonomy" id="1489286"/>
    <lineage>
        <taxon>Bacteria</taxon>
        <taxon>environmental samples</taxon>
    </lineage>
</organism>
<accession>A0A3S7HPG7</accession>
<dbReference type="PROSITE" id="PS51186">
    <property type="entry name" value="GNAT"/>
    <property type="match status" value="1"/>
</dbReference>
<dbReference type="Gene3D" id="3.40.630.30">
    <property type="match status" value="1"/>
</dbReference>
<dbReference type="EMBL" id="MG719279">
    <property type="protein sequence ID" value="AUZ20631.1"/>
    <property type="molecule type" value="Genomic_DNA"/>
</dbReference>
<dbReference type="InterPro" id="IPR016181">
    <property type="entry name" value="Acyl_CoA_acyltransferase"/>
</dbReference>
<evidence type="ECO:0000313" key="2">
    <source>
        <dbReference type="EMBL" id="AUZ20631.1"/>
    </source>
</evidence>
<dbReference type="InterPro" id="IPR000182">
    <property type="entry name" value="GNAT_dom"/>
</dbReference>
<feature type="domain" description="N-acetyltransferase" evidence="1">
    <location>
        <begin position="1"/>
        <end position="153"/>
    </location>
</feature>
<name>A0A3S7HPG7_9BACT</name>
<sequence>MEARSVKNEEISIVVHNTLSSMDDNPWRQRTEMLEYELAVKWFALTAHIKGELVGFMHLIRHPERDYEWYCCDVNAIDPYKRLGIATAMYQEASELLLKYGKACRITASVSDNNLPSVKLHEKLGFFNTHETPAFRGLDFGPDETVYERYFVKEYPARNLPIHREILSRITLDSKDDVLGEVEKSEQDPARKVFILWAGETAIGYRKAAWDEPLMLPEWKKHLENKCLKIIRQE</sequence>
<dbReference type="AlphaFoldDB" id="A0A3S7HPG7"/>
<keyword evidence="2" id="KW-0808">Transferase</keyword>
<proteinExistence type="predicted"/>
<dbReference type="SUPFAM" id="SSF55729">
    <property type="entry name" value="Acyl-CoA N-acyltransferases (Nat)"/>
    <property type="match status" value="1"/>
</dbReference>
<evidence type="ECO:0000259" key="1">
    <source>
        <dbReference type="PROSITE" id="PS51186"/>
    </source>
</evidence>
<dbReference type="Pfam" id="PF00583">
    <property type="entry name" value="Acetyltransf_1"/>
    <property type="match status" value="1"/>
</dbReference>
<dbReference type="GO" id="GO:0016747">
    <property type="term" value="F:acyltransferase activity, transferring groups other than amino-acyl groups"/>
    <property type="evidence" value="ECO:0007669"/>
    <property type="project" value="InterPro"/>
</dbReference>
<protein>
    <submittedName>
        <fullName evidence="2">Putative N-acetyltransferase</fullName>
    </submittedName>
</protein>
<reference evidence="2" key="1">
    <citation type="submission" date="2017-12" db="EMBL/GenBank/DDBJ databases">
        <title>Uncultured bacterium Ad_142_N07 contig2 genomic sequence.</title>
        <authorList>
            <person name="Lee K.-T."/>
            <person name="Kim J.-Y."/>
            <person name="Kim Y.-J."/>
            <person name="Ahn J.-H."/>
            <person name="Park M.-N."/>
            <person name="Kim J.-H."/>
            <person name="Kim T.-H."/>
        </authorList>
    </citation>
    <scope>NUCLEOTIDE SEQUENCE</scope>
</reference>